<accession>A0A948TDJ0</accession>
<gene>
    <name evidence="1" type="ORF">H9777_12055</name>
</gene>
<protein>
    <submittedName>
        <fullName evidence="1">Uncharacterized protein</fullName>
    </submittedName>
</protein>
<comment type="caution">
    <text evidence="1">The sequence shown here is derived from an EMBL/GenBank/DDBJ whole genome shotgun (WGS) entry which is preliminary data.</text>
</comment>
<dbReference type="Proteomes" id="UP000783796">
    <property type="component" value="Unassembled WGS sequence"/>
</dbReference>
<evidence type="ECO:0000313" key="1">
    <source>
        <dbReference type="EMBL" id="MBU3839017.1"/>
    </source>
</evidence>
<evidence type="ECO:0000313" key="2">
    <source>
        <dbReference type="Proteomes" id="UP000783796"/>
    </source>
</evidence>
<dbReference type="AlphaFoldDB" id="A0A948TDJ0"/>
<proteinExistence type="predicted"/>
<name>A0A948TDJ0_9BACT</name>
<reference evidence="1" key="1">
    <citation type="journal article" date="2021" name="PeerJ">
        <title>Extensive microbial diversity within the chicken gut microbiome revealed by metagenomics and culture.</title>
        <authorList>
            <person name="Gilroy R."/>
            <person name="Ravi A."/>
            <person name="Getino M."/>
            <person name="Pursley I."/>
            <person name="Horton D.L."/>
            <person name="Alikhan N.F."/>
            <person name="Baker D."/>
            <person name="Gharbi K."/>
            <person name="Hall N."/>
            <person name="Watson M."/>
            <person name="Adriaenssens E.M."/>
            <person name="Foster-Nyarko E."/>
            <person name="Jarju S."/>
            <person name="Secka A."/>
            <person name="Antonio M."/>
            <person name="Oren A."/>
            <person name="Chaudhuri R.R."/>
            <person name="La Ragione R."/>
            <person name="Hildebrand F."/>
            <person name="Pallen M.J."/>
        </authorList>
    </citation>
    <scope>NUCLEOTIDE SEQUENCE</scope>
    <source>
        <strain evidence="1">G4-2901</strain>
    </source>
</reference>
<dbReference type="EMBL" id="JAHLFW010000099">
    <property type="protein sequence ID" value="MBU3839017.1"/>
    <property type="molecule type" value="Genomic_DNA"/>
</dbReference>
<reference evidence="1" key="2">
    <citation type="submission" date="2021-04" db="EMBL/GenBank/DDBJ databases">
        <authorList>
            <person name="Gilroy R."/>
        </authorList>
    </citation>
    <scope>NUCLEOTIDE SEQUENCE</scope>
    <source>
        <strain evidence="1">G4-2901</strain>
    </source>
</reference>
<organism evidence="1 2">
    <name type="scientific">Candidatus Phocaeicola faecigallinarum</name>
    <dbReference type="NCBI Taxonomy" id="2838732"/>
    <lineage>
        <taxon>Bacteria</taxon>
        <taxon>Pseudomonadati</taxon>
        <taxon>Bacteroidota</taxon>
        <taxon>Bacteroidia</taxon>
        <taxon>Bacteroidales</taxon>
        <taxon>Bacteroidaceae</taxon>
        <taxon>Phocaeicola</taxon>
    </lineage>
</organism>
<sequence>MKKIGYIHRYDNNEEKGILVYGYNKGPFWNSPAPILFSKPQCKTSVKTGVLVYFEIDEDGTVRDIEYASIFNFDKELLLSYASVYDTKAWNECDKETHICYQNIIEQEDFFSHKEKISLHKEEDVACVENAEFDDVTNEHGDESGKVFDREAYDFDEELGVLDWDLYEDEDESDEDFDEVLAVIDRDEIALDDDQTVIIDILNPSLWIPLIPKSRKNYYGKNESEVENLFEILVAKRRRSHEEYLSKCRRSKCELQNLSIGMQRVSYPELFQDDCVSPAWTRLLNRLSFTEIKNIYCSYPLLQPVLPEAFCEEYLDILSEDYGFPSVTIAEKYLRNAIRHIHTSIEYSYYKRKLHTIKNCIARHLPNEGIPFCAIDRKKLGNITISLGIKQKAVINYVQNQISEANPELPLELMHSLTANKDLLLQIGEFYDFVRELPKKTAKSYFLDFRLKELKEKYQEIPDTAHIFLDTYLGSTLSAFLIDSIKSGELSPYNLHLILEELSKWIDSSFLSTHLNLIESIFSKTNNVSDLKDAFEYKYIQESTFIQRYYELAVDRSDEQCLRDLYDVWKPLYPEKLQLYILRRALKHYDLKFTFCYGDKDYDFPYDVKVRSLNDFLDWMNKNTYDNKHKFGCISKNVTEQIQKEILSTLSEEESWYLFINDILYMPNAGSVKNRLLDAYSKLNFEEDYFKKDCFQEQMSIDVINEHNIQLIKLIIDKLNPKYQLYVEERIDGFGKLYLWSLNPTGKIDWNCMTLYFAELPDDSQIKAFKYLFFNQLEHTGYDTEIFLNNLLEMLLQSTIELKKRTGNLCPNSNMNKVFTPGKSVSALALLVQILQTKLKDVKSPIKWNELEPTIAKLSGNCIHVFSKLINFFVKCPGWLLISSTVRGDTEYYARNGFVTKINADNVHECVYP</sequence>